<protein>
    <submittedName>
        <fullName evidence="1">Uncharacterized protein</fullName>
    </submittedName>
</protein>
<dbReference type="Proteomes" id="UP000821845">
    <property type="component" value="Chromosome 1"/>
</dbReference>
<name>A0ACB7TES7_HYAAI</name>
<dbReference type="EMBL" id="CM023481">
    <property type="protein sequence ID" value="KAH6945530.1"/>
    <property type="molecule type" value="Genomic_DNA"/>
</dbReference>
<reference evidence="1" key="1">
    <citation type="submission" date="2020-05" db="EMBL/GenBank/DDBJ databases">
        <title>Large-scale comparative analyses of tick genomes elucidate their genetic diversity and vector capacities.</title>
        <authorList>
            <person name="Jia N."/>
            <person name="Wang J."/>
            <person name="Shi W."/>
            <person name="Du L."/>
            <person name="Sun Y."/>
            <person name="Zhan W."/>
            <person name="Jiang J."/>
            <person name="Wang Q."/>
            <person name="Zhang B."/>
            <person name="Ji P."/>
            <person name="Sakyi L.B."/>
            <person name="Cui X."/>
            <person name="Yuan T."/>
            <person name="Jiang B."/>
            <person name="Yang W."/>
            <person name="Lam T.T.-Y."/>
            <person name="Chang Q."/>
            <person name="Ding S."/>
            <person name="Wang X."/>
            <person name="Zhu J."/>
            <person name="Ruan X."/>
            <person name="Zhao L."/>
            <person name="Wei J."/>
            <person name="Que T."/>
            <person name="Du C."/>
            <person name="Cheng J."/>
            <person name="Dai P."/>
            <person name="Han X."/>
            <person name="Huang E."/>
            <person name="Gao Y."/>
            <person name="Liu J."/>
            <person name="Shao H."/>
            <person name="Ye R."/>
            <person name="Li L."/>
            <person name="Wei W."/>
            <person name="Wang X."/>
            <person name="Wang C."/>
            <person name="Yang T."/>
            <person name="Huo Q."/>
            <person name="Li W."/>
            <person name="Guo W."/>
            <person name="Chen H."/>
            <person name="Zhou L."/>
            <person name="Ni X."/>
            <person name="Tian J."/>
            <person name="Zhou Y."/>
            <person name="Sheng Y."/>
            <person name="Liu T."/>
            <person name="Pan Y."/>
            <person name="Xia L."/>
            <person name="Li J."/>
            <person name="Zhao F."/>
            <person name="Cao W."/>
        </authorList>
    </citation>
    <scope>NUCLEOTIDE SEQUENCE</scope>
    <source>
        <strain evidence="1">Hyas-2018</strain>
    </source>
</reference>
<keyword evidence="2" id="KW-1185">Reference proteome</keyword>
<evidence type="ECO:0000313" key="2">
    <source>
        <dbReference type="Proteomes" id="UP000821845"/>
    </source>
</evidence>
<accession>A0ACB7TES7</accession>
<gene>
    <name evidence="1" type="ORF">HPB50_008876</name>
</gene>
<proteinExistence type="predicted"/>
<organism evidence="1 2">
    <name type="scientific">Hyalomma asiaticum</name>
    <name type="common">Tick</name>
    <dbReference type="NCBI Taxonomy" id="266040"/>
    <lineage>
        <taxon>Eukaryota</taxon>
        <taxon>Metazoa</taxon>
        <taxon>Ecdysozoa</taxon>
        <taxon>Arthropoda</taxon>
        <taxon>Chelicerata</taxon>
        <taxon>Arachnida</taxon>
        <taxon>Acari</taxon>
        <taxon>Parasitiformes</taxon>
        <taxon>Ixodida</taxon>
        <taxon>Ixodoidea</taxon>
        <taxon>Ixodidae</taxon>
        <taxon>Hyalomminae</taxon>
        <taxon>Hyalomma</taxon>
    </lineage>
</organism>
<evidence type="ECO:0000313" key="1">
    <source>
        <dbReference type="EMBL" id="KAH6945530.1"/>
    </source>
</evidence>
<comment type="caution">
    <text evidence="1">The sequence shown here is derived from an EMBL/GenBank/DDBJ whole genome shotgun (WGS) entry which is preliminary data.</text>
</comment>
<sequence>MRKLTIKRTISQFVQATRRELVRDVPITEYVRELHFTYCALLPSNVILRCAQYCYNLRELYCANCVVEPAELFRLLSLKLTCVTTLHWSLYDACYYESKLDNGSIRLIMALPTLPQLKSMCMVCVAAPSTTALFFAIWPRCPMLRHLHFEEIDEHEYFVPNTKVYRRRSFPLLRQLGGVLRRTVLSFLGAAHRN</sequence>